<dbReference type="EMBL" id="JH651176">
    <property type="protein sequence ID" value="EXA28880.1"/>
    <property type="molecule type" value="Genomic_DNA"/>
</dbReference>
<evidence type="ECO:0000313" key="1">
    <source>
        <dbReference type="EMBL" id="EXA28880.1"/>
    </source>
</evidence>
<organism evidence="1">
    <name type="scientific">Fusarium oxysporum f. sp. pisi HDV247</name>
    <dbReference type="NCBI Taxonomy" id="1080344"/>
    <lineage>
        <taxon>Eukaryota</taxon>
        <taxon>Fungi</taxon>
        <taxon>Dikarya</taxon>
        <taxon>Ascomycota</taxon>
        <taxon>Pezizomycotina</taxon>
        <taxon>Sordariomycetes</taxon>
        <taxon>Hypocreomycetidae</taxon>
        <taxon>Hypocreales</taxon>
        <taxon>Nectriaceae</taxon>
        <taxon>Fusarium</taxon>
        <taxon>Fusarium oxysporum species complex</taxon>
    </lineage>
</organism>
<gene>
    <name evidence="1" type="ORF">FOVG_19548</name>
</gene>
<sequence>MPTAEDAWCMSEETLIVRSDVKAPDGGLEKRLDGIHVPYNVAELRQLVLSGVTVTFIMAGKWVREGTNSVYRYICKGINFANPTAKRKAVTLVANRVAPLHNQPLPEQRVDGVRAPAEGFGNTADIVVGNA</sequence>
<reference evidence="1" key="2">
    <citation type="submission" date="2012-05" db="EMBL/GenBank/DDBJ databases">
        <title>Annotation of the Genome Sequence of Fusarium oxysporum HDV247.</title>
        <authorList>
            <consortium name="The Broad Institute Genomics Platform"/>
            <person name="Ma L.-J."/>
            <person name="Corby-Kistler H."/>
            <person name="Broz K."/>
            <person name="Gale L.R."/>
            <person name="Jonkers W."/>
            <person name="O'Donnell K."/>
            <person name="Ploetz R."/>
            <person name="Steinberg C."/>
            <person name="Schwartz D.C."/>
            <person name="VanEtten H."/>
            <person name="Zhou S."/>
            <person name="Young S.K."/>
            <person name="Zeng Q."/>
            <person name="Gargeya S."/>
            <person name="Fitzgerald M."/>
            <person name="Abouelleil A."/>
            <person name="Alvarado L."/>
            <person name="Chapman S.B."/>
            <person name="Gainer-Dewar J."/>
            <person name="Goldberg J."/>
            <person name="Griggs A."/>
            <person name="Gujja S."/>
            <person name="Hansen M."/>
            <person name="Howarth C."/>
            <person name="Imamovic A."/>
            <person name="Ireland A."/>
            <person name="Larimer J."/>
            <person name="McCowan C."/>
            <person name="Murphy C."/>
            <person name="Pearson M."/>
            <person name="Poon T.W."/>
            <person name="Priest M."/>
            <person name="Roberts A."/>
            <person name="Saif S."/>
            <person name="Shea T."/>
            <person name="Sykes S."/>
            <person name="Wortman J."/>
            <person name="Nusbaum C."/>
            <person name="Birren B."/>
        </authorList>
    </citation>
    <scope>NUCLEOTIDE SEQUENCE</scope>
    <source>
        <strain evidence="1">HDV247</strain>
    </source>
</reference>
<proteinExistence type="predicted"/>
<dbReference type="OrthoDB" id="4997316at2759"/>
<dbReference type="HOGENOM" id="CLU_136882_0_0_1"/>
<name>W9NLZ8_FUSOX</name>
<dbReference type="AlphaFoldDB" id="W9NLZ8"/>
<accession>W9NLZ8</accession>
<dbReference type="Proteomes" id="UP000030751">
    <property type="component" value="Unassembled WGS sequence"/>
</dbReference>
<reference evidence="1" key="1">
    <citation type="submission" date="2011-10" db="EMBL/GenBank/DDBJ databases">
        <title>The Genome Sequence of Fusarium oxysporum HDV247.</title>
        <authorList>
            <consortium name="The Broad Institute Genome Sequencing Platform"/>
            <person name="Ma L.-J."/>
            <person name="Gale L.R."/>
            <person name="Schwartz D.C."/>
            <person name="Zhou S."/>
            <person name="Corby-Kistler H."/>
            <person name="Young S.K."/>
            <person name="Zeng Q."/>
            <person name="Gargeya S."/>
            <person name="Fitzgerald M."/>
            <person name="Haas B."/>
            <person name="Abouelleil A."/>
            <person name="Alvarado L."/>
            <person name="Arachchi H.M."/>
            <person name="Berlin A."/>
            <person name="Brown A."/>
            <person name="Chapman S.B."/>
            <person name="Chen Z."/>
            <person name="Dunbar C."/>
            <person name="Freedman E."/>
            <person name="Gearin G."/>
            <person name="Goldberg J."/>
            <person name="Griggs A."/>
            <person name="Gujja S."/>
            <person name="Heiman D."/>
            <person name="Howarth C."/>
            <person name="Larson L."/>
            <person name="Lui A."/>
            <person name="MacDonald P.J.P."/>
            <person name="Montmayeur A."/>
            <person name="Murphy C."/>
            <person name="Neiman D."/>
            <person name="Pearson M."/>
            <person name="Priest M."/>
            <person name="Roberts A."/>
            <person name="Saif S."/>
            <person name="Shea T."/>
            <person name="Shenoy N."/>
            <person name="Sisk P."/>
            <person name="Stolte C."/>
            <person name="Sykes S."/>
            <person name="Wortman J."/>
            <person name="Nusbaum C."/>
            <person name="Birren B."/>
        </authorList>
    </citation>
    <scope>NUCLEOTIDE SEQUENCE [LARGE SCALE GENOMIC DNA]</scope>
    <source>
        <strain evidence="1">HDV247</strain>
    </source>
</reference>
<protein>
    <submittedName>
        <fullName evidence="1">Uncharacterized protein</fullName>
    </submittedName>
</protein>